<organism evidence="2 3">
    <name type="scientific">Bimuria novae-zelandiae CBS 107.79</name>
    <dbReference type="NCBI Taxonomy" id="1447943"/>
    <lineage>
        <taxon>Eukaryota</taxon>
        <taxon>Fungi</taxon>
        <taxon>Dikarya</taxon>
        <taxon>Ascomycota</taxon>
        <taxon>Pezizomycotina</taxon>
        <taxon>Dothideomycetes</taxon>
        <taxon>Pleosporomycetidae</taxon>
        <taxon>Pleosporales</taxon>
        <taxon>Massarineae</taxon>
        <taxon>Didymosphaeriaceae</taxon>
        <taxon>Bimuria</taxon>
    </lineage>
</organism>
<proteinExistence type="predicted"/>
<dbReference type="Proteomes" id="UP000800036">
    <property type="component" value="Unassembled WGS sequence"/>
</dbReference>
<evidence type="ECO:0000256" key="1">
    <source>
        <dbReference type="SAM" id="MobiDB-lite"/>
    </source>
</evidence>
<dbReference type="EMBL" id="ML976729">
    <property type="protein sequence ID" value="KAF1967648.1"/>
    <property type="molecule type" value="Genomic_DNA"/>
</dbReference>
<accession>A0A6A5USH7</accession>
<evidence type="ECO:0000313" key="2">
    <source>
        <dbReference type="EMBL" id="KAF1967648.1"/>
    </source>
</evidence>
<keyword evidence="3" id="KW-1185">Reference proteome</keyword>
<gene>
    <name evidence="2" type="ORF">BU23DRAFT_572965</name>
</gene>
<feature type="compositionally biased region" description="Low complexity" evidence="1">
    <location>
        <begin position="49"/>
        <end position="59"/>
    </location>
</feature>
<feature type="compositionally biased region" description="Polar residues" evidence="1">
    <location>
        <begin position="60"/>
        <end position="70"/>
    </location>
</feature>
<name>A0A6A5USH7_9PLEO</name>
<evidence type="ECO:0000313" key="3">
    <source>
        <dbReference type="Proteomes" id="UP000800036"/>
    </source>
</evidence>
<protein>
    <submittedName>
        <fullName evidence="2">Uncharacterized protein</fullName>
    </submittedName>
</protein>
<dbReference type="AlphaFoldDB" id="A0A6A5USH7"/>
<sequence>MEFPESFELTNAGLQISLRCLDASTIRRSIAERLYNLSHDDLIDEDGSSENVGSNESSGTEYNGTSTIVNDDNDSDQDESCGSHEDGVSYALLDCELEVGLTKYAIAIQLQHTQAGDRYGASAAVGENLFKHGHYPHRLLFVKAEAVEGAKCRAMLIRHDYTAWYLF</sequence>
<reference evidence="2" key="1">
    <citation type="journal article" date="2020" name="Stud. Mycol.">
        <title>101 Dothideomycetes genomes: a test case for predicting lifestyles and emergence of pathogens.</title>
        <authorList>
            <person name="Haridas S."/>
            <person name="Albert R."/>
            <person name="Binder M."/>
            <person name="Bloem J."/>
            <person name="Labutti K."/>
            <person name="Salamov A."/>
            <person name="Andreopoulos B."/>
            <person name="Baker S."/>
            <person name="Barry K."/>
            <person name="Bills G."/>
            <person name="Bluhm B."/>
            <person name="Cannon C."/>
            <person name="Castanera R."/>
            <person name="Culley D."/>
            <person name="Daum C."/>
            <person name="Ezra D."/>
            <person name="Gonzalez J."/>
            <person name="Henrissat B."/>
            <person name="Kuo A."/>
            <person name="Liang C."/>
            <person name="Lipzen A."/>
            <person name="Lutzoni F."/>
            <person name="Magnuson J."/>
            <person name="Mondo S."/>
            <person name="Nolan M."/>
            <person name="Ohm R."/>
            <person name="Pangilinan J."/>
            <person name="Park H.-J."/>
            <person name="Ramirez L."/>
            <person name="Alfaro M."/>
            <person name="Sun H."/>
            <person name="Tritt A."/>
            <person name="Yoshinaga Y."/>
            <person name="Zwiers L.-H."/>
            <person name="Turgeon B."/>
            <person name="Goodwin S."/>
            <person name="Spatafora J."/>
            <person name="Crous P."/>
            <person name="Grigoriev I."/>
        </authorList>
    </citation>
    <scope>NUCLEOTIDE SEQUENCE</scope>
    <source>
        <strain evidence="2">CBS 107.79</strain>
    </source>
</reference>
<feature type="region of interest" description="Disordered" evidence="1">
    <location>
        <begin position="45"/>
        <end position="83"/>
    </location>
</feature>